<dbReference type="InterPro" id="IPR001680">
    <property type="entry name" value="WD40_rpt"/>
</dbReference>
<accession>A0A0H5QZ33</accession>
<dbReference type="PANTHER" id="PTHR19854:SF1">
    <property type="entry name" value="GUANINE NUCLEOTIDE-BINDING PROTEIN SUBUNIT BETA-LIKE PROTEIN 1"/>
    <property type="match status" value="1"/>
</dbReference>
<evidence type="ECO:0000256" key="2">
    <source>
        <dbReference type="ARBA" id="ARBA00022737"/>
    </source>
</evidence>
<dbReference type="EMBL" id="HACM01000362">
    <property type="protein sequence ID" value="CRZ00804.1"/>
    <property type="molecule type" value="Transcribed_RNA"/>
</dbReference>
<dbReference type="InterPro" id="IPR015943">
    <property type="entry name" value="WD40/YVTN_repeat-like_dom_sf"/>
</dbReference>
<dbReference type="Gene3D" id="2.130.10.10">
    <property type="entry name" value="YVTN repeat-like/Quinoprotein amine dehydrogenase"/>
    <property type="match status" value="2"/>
</dbReference>
<feature type="non-terminal residue" evidence="3">
    <location>
        <position position="1"/>
    </location>
</feature>
<dbReference type="PANTHER" id="PTHR19854">
    <property type="entry name" value="TRANSDUCIN BETA-LIKE 3"/>
    <property type="match status" value="1"/>
</dbReference>
<keyword evidence="1" id="KW-0853">WD repeat</keyword>
<protein>
    <submittedName>
        <fullName evidence="3">Uncharacterized protein</fullName>
    </submittedName>
</protein>
<dbReference type="SUPFAM" id="SSF50978">
    <property type="entry name" value="WD40 repeat-like"/>
    <property type="match status" value="1"/>
</dbReference>
<organism evidence="3">
    <name type="scientific">Spongospora subterranea</name>
    <dbReference type="NCBI Taxonomy" id="70186"/>
    <lineage>
        <taxon>Eukaryota</taxon>
        <taxon>Sar</taxon>
        <taxon>Rhizaria</taxon>
        <taxon>Endomyxa</taxon>
        <taxon>Phytomyxea</taxon>
        <taxon>Plasmodiophorida</taxon>
        <taxon>Plasmodiophoridae</taxon>
        <taxon>Spongospora</taxon>
    </lineage>
</organism>
<reference evidence="3" key="1">
    <citation type="submission" date="2015-04" db="EMBL/GenBank/DDBJ databases">
        <title>The genome sequence of the plant pathogenic Rhizarian Plasmodiophora brassicae reveals insights in its biotrophic life cycle and the origin of chitin synthesis.</title>
        <authorList>
            <person name="Schwelm A."/>
            <person name="Fogelqvist J."/>
            <person name="Knaust A."/>
            <person name="Julke S."/>
            <person name="Lilja T."/>
            <person name="Dhandapani V."/>
            <person name="Bonilla-Rosso G."/>
            <person name="Karlsson M."/>
            <person name="Shevchenko A."/>
            <person name="Choi S.R."/>
            <person name="Kim H.G."/>
            <person name="Park J.Y."/>
            <person name="Lim Y.P."/>
            <person name="Ludwig-Muller J."/>
            <person name="Dixelius C."/>
        </authorList>
    </citation>
    <scope>NUCLEOTIDE SEQUENCE</scope>
    <source>
        <tissue evidence="3">Potato root galls</tissue>
    </source>
</reference>
<dbReference type="Pfam" id="PF00400">
    <property type="entry name" value="WD40"/>
    <property type="match status" value="1"/>
</dbReference>
<evidence type="ECO:0000256" key="1">
    <source>
        <dbReference type="ARBA" id="ARBA00022574"/>
    </source>
</evidence>
<proteinExistence type="predicted"/>
<dbReference type="AlphaFoldDB" id="A0A0H5QZ33"/>
<keyword evidence="2" id="KW-0677">Repeat</keyword>
<sequence>SPTARGITVTTACCFRFHWNLTPMSQFLYKLRGHRSSVTATFYTDLTPSSPPNLLSGDIKGEVRLWSASTRRSSAILPENGVHILSIQCQKFFPNQSIIQGRDGSITVVDISSGQIIIFIEKGSSPYTFCRIALNDNGSLYAAPTDSYQLSIKDYRHKSLSSVVNLNRDNGQCMSLSWVGPDHNLLVGDESGHIHLYDIRSLSIPISSLQLSKTPLFSLLYNPVLEGGIAGSAGRLLYPWQISDNGVEYHPSIPIHSPGVSNIATRSDYRLFSYSAWDSMAYVYTWKSMRCIAVLDQQSDKINDITLSRSESNLAAVSCQDHTISVYQIGKSR</sequence>
<name>A0A0H5QZ33_9EUKA</name>
<evidence type="ECO:0000313" key="3">
    <source>
        <dbReference type="EMBL" id="CRZ00804.1"/>
    </source>
</evidence>
<dbReference type="InterPro" id="IPR036322">
    <property type="entry name" value="WD40_repeat_dom_sf"/>
</dbReference>
<dbReference type="SMART" id="SM00320">
    <property type="entry name" value="WD40"/>
    <property type="match status" value="3"/>
</dbReference>